<name>A0ABP6M325_9MICC</name>
<evidence type="ECO:0000313" key="8">
    <source>
        <dbReference type="Proteomes" id="UP001500236"/>
    </source>
</evidence>
<dbReference type="Proteomes" id="UP001500236">
    <property type="component" value="Unassembled WGS sequence"/>
</dbReference>
<keyword evidence="4" id="KW-0472">Membrane</keyword>
<dbReference type="RefSeq" id="WP_344681000.1">
    <property type="nucleotide sequence ID" value="NZ_BAAAVT010000015.1"/>
</dbReference>
<evidence type="ECO:0000256" key="6">
    <source>
        <dbReference type="ARBA" id="ARBA00023288"/>
    </source>
</evidence>
<dbReference type="SUPFAM" id="SSF53850">
    <property type="entry name" value="Periplasmic binding protein-like II"/>
    <property type="match status" value="1"/>
</dbReference>
<sequence length="318" mass="34246">MPRTLTSSGVSGALGLTGATGSLASSPLGRRGLLLGGLAAVGTFTLTSCGLADAVGDDDRTISMIVTESAPFQDPTEIVKDILAEDGWELETTYVTDIIQPNQVVAQGEYDANFFQHIAYLRQFNQDNGTDVEPAFSVYYAPSGIFSLQHDSIEDLPDGAQIALAVDTANNGRGIKLLADAGVLEIDESKEVTELSQRDIIDNPKDFEFIEIDQQSAAQTLPDVDAGFAFARLVAEAGHDVAETALILEDDEDVRIPFTCVVAGAPGFQDTEKAAALQEAFQSEEVQQWFEDYLDGAIDFTDEFTLDTVEPIWEDFTA</sequence>
<dbReference type="Gene3D" id="3.40.190.10">
    <property type="entry name" value="Periplasmic binding protein-like II"/>
    <property type="match status" value="2"/>
</dbReference>
<evidence type="ECO:0000256" key="5">
    <source>
        <dbReference type="ARBA" id="ARBA00023139"/>
    </source>
</evidence>
<evidence type="ECO:0000256" key="1">
    <source>
        <dbReference type="ARBA" id="ARBA00004635"/>
    </source>
</evidence>
<comment type="caution">
    <text evidence="7">The sequence shown here is derived from an EMBL/GenBank/DDBJ whole genome shotgun (WGS) entry which is preliminary data.</text>
</comment>
<evidence type="ECO:0000313" key="7">
    <source>
        <dbReference type="EMBL" id="GAA3070474.1"/>
    </source>
</evidence>
<evidence type="ECO:0000256" key="4">
    <source>
        <dbReference type="ARBA" id="ARBA00023136"/>
    </source>
</evidence>
<dbReference type="PANTHER" id="PTHR30429">
    <property type="entry name" value="D-METHIONINE-BINDING LIPOPROTEIN METQ"/>
    <property type="match status" value="1"/>
</dbReference>
<organism evidence="7 8">
    <name type="scientific">Nesterenkonia aethiopica</name>
    <dbReference type="NCBI Taxonomy" id="269144"/>
    <lineage>
        <taxon>Bacteria</taxon>
        <taxon>Bacillati</taxon>
        <taxon>Actinomycetota</taxon>
        <taxon>Actinomycetes</taxon>
        <taxon>Micrococcales</taxon>
        <taxon>Micrococcaceae</taxon>
        <taxon>Nesterenkonia</taxon>
    </lineage>
</organism>
<dbReference type="InterPro" id="IPR004872">
    <property type="entry name" value="Lipoprotein_NlpA"/>
</dbReference>
<dbReference type="Pfam" id="PF03180">
    <property type="entry name" value="Lipoprotein_9"/>
    <property type="match status" value="1"/>
</dbReference>
<reference evidence="8" key="1">
    <citation type="journal article" date="2019" name="Int. J. Syst. Evol. Microbiol.">
        <title>The Global Catalogue of Microorganisms (GCM) 10K type strain sequencing project: providing services to taxonomists for standard genome sequencing and annotation.</title>
        <authorList>
            <consortium name="The Broad Institute Genomics Platform"/>
            <consortium name="The Broad Institute Genome Sequencing Center for Infectious Disease"/>
            <person name="Wu L."/>
            <person name="Ma J."/>
        </authorList>
    </citation>
    <scope>NUCLEOTIDE SEQUENCE [LARGE SCALE GENOMIC DNA]</scope>
    <source>
        <strain evidence="8">JCM 14309</strain>
    </source>
</reference>
<comment type="subcellular location">
    <subcellularLocation>
        <location evidence="1">Membrane</location>
        <topology evidence="1">Lipid-anchor</topology>
    </subcellularLocation>
</comment>
<dbReference type="PANTHER" id="PTHR30429:SF0">
    <property type="entry name" value="METHIONINE-BINDING LIPOPROTEIN METQ"/>
    <property type="match status" value="1"/>
</dbReference>
<keyword evidence="3" id="KW-0732">Signal</keyword>
<accession>A0ABP6M325</accession>
<gene>
    <name evidence="7" type="ORF">GCM10010529_23510</name>
</gene>
<keyword evidence="8" id="KW-1185">Reference proteome</keyword>
<comment type="similarity">
    <text evidence="2">Belongs to the NlpA lipoprotein family.</text>
</comment>
<evidence type="ECO:0000256" key="2">
    <source>
        <dbReference type="ARBA" id="ARBA00008973"/>
    </source>
</evidence>
<protein>
    <submittedName>
        <fullName evidence="7">MetQ/NlpA family ABC transporter substrate-binding protein</fullName>
    </submittedName>
</protein>
<dbReference type="EMBL" id="BAAAVT010000015">
    <property type="protein sequence ID" value="GAA3070474.1"/>
    <property type="molecule type" value="Genomic_DNA"/>
</dbReference>
<keyword evidence="5" id="KW-0564">Palmitate</keyword>
<proteinExistence type="inferred from homology"/>
<keyword evidence="6" id="KW-0449">Lipoprotein</keyword>
<evidence type="ECO:0000256" key="3">
    <source>
        <dbReference type="ARBA" id="ARBA00022729"/>
    </source>
</evidence>